<dbReference type="HOGENOM" id="CLU_496108_0_0_1"/>
<keyword evidence="3" id="KW-0456">Lyase</keyword>
<evidence type="ECO:0000256" key="2">
    <source>
        <dbReference type="ARBA" id="ARBA00022631"/>
    </source>
</evidence>
<dbReference type="InterPro" id="IPR009097">
    <property type="entry name" value="Cyclic_Pdiesterase"/>
</dbReference>
<dbReference type="InterPro" id="IPR047233">
    <property type="entry name" value="UAH_cupin"/>
</dbReference>
<evidence type="ECO:0000256" key="3">
    <source>
        <dbReference type="ARBA" id="ARBA00023239"/>
    </source>
</evidence>
<evidence type="ECO:0008006" key="7">
    <source>
        <dbReference type="Google" id="ProtNLM"/>
    </source>
</evidence>
<dbReference type="STRING" id="660122.C7YRP0"/>
<proteinExistence type="predicted"/>
<dbReference type="SUPFAM" id="SSF51182">
    <property type="entry name" value="RmlC-like cupins"/>
    <property type="match status" value="1"/>
</dbReference>
<name>C7YRP0_FUSV7</name>
<dbReference type="InterPro" id="IPR007247">
    <property type="entry name" value="Ureidogly_lyase"/>
</dbReference>
<dbReference type="RefSeq" id="XP_003050819.1">
    <property type="nucleotide sequence ID" value="XM_003050773.1"/>
</dbReference>
<dbReference type="InParanoid" id="C7YRP0"/>
<evidence type="ECO:0000313" key="5">
    <source>
        <dbReference type="EMBL" id="EEU45106.1"/>
    </source>
</evidence>
<gene>
    <name evidence="5" type="ORF">NECHADRAFT_69438</name>
</gene>
<dbReference type="OrthoDB" id="2967263at2759"/>
<evidence type="ECO:0000256" key="4">
    <source>
        <dbReference type="ARBA" id="ARBA00047684"/>
    </source>
</evidence>
<dbReference type="OMA" id="KIWLMPT"/>
<comment type="catalytic activity">
    <reaction evidence="4">
        <text>(S)-ureidoglycolate = urea + glyoxylate</text>
        <dbReference type="Rhea" id="RHEA:11304"/>
        <dbReference type="ChEBI" id="CHEBI:16199"/>
        <dbReference type="ChEBI" id="CHEBI:36655"/>
        <dbReference type="ChEBI" id="CHEBI:57296"/>
        <dbReference type="EC" id="4.3.2.3"/>
    </reaction>
</comment>
<dbReference type="VEuPathDB" id="FungiDB:NECHADRAFT_69438"/>
<dbReference type="GO" id="GO:0006144">
    <property type="term" value="P:purine nucleobase metabolic process"/>
    <property type="evidence" value="ECO:0007669"/>
    <property type="project" value="UniProtKB-KW"/>
</dbReference>
<reference evidence="5 6" key="1">
    <citation type="journal article" date="2009" name="PLoS Genet.">
        <title>The genome of Nectria haematococca: contribution of supernumerary chromosomes to gene expansion.</title>
        <authorList>
            <person name="Coleman J.J."/>
            <person name="Rounsley S.D."/>
            <person name="Rodriguez-Carres M."/>
            <person name="Kuo A."/>
            <person name="Wasmann C.C."/>
            <person name="Grimwood J."/>
            <person name="Schmutz J."/>
            <person name="Taga M."/>
            <person name="White G.J."/>
            <person name="Zhou S."/>
            <person name="Schwartz D.C."/>
            <person name="Freitag M."/>
            <person name="Ma L.J."/>
            <person name="Danchin E.G."/>
            <person name="Henrissat B."/>
            <person name="Coutinho P.M."/>
            <person name="Nelson D.R."/>
            <person name="Straney D."/>
            <person name="Napoli C.A."/>
            <person name="Barker B.M."/>
            <person name="Gribskov M."/>
            <person name="Rep M."/>
            <person name="Kroken S."/>
            <person name="Molnar I."/>
            <person name="Rensing C."/>
            <person name="Kennell J.C."/>
            <person name="Zamora J."/>
            <person name="Farman M.L."/>
            <person name="Selker E.U."/>
            <person name="Salamov A."/>
            <person name="Shapiro H."/>
            <person name="Pangilinan J."/>
            <person name="Lindquist E."/>
            <person name="Lamers C."/>
            <person name="Grigoriev I.V."/>
            <person name="Geiser D.M."/>
            <person name="Covert S.F."/>
            <person name="Temporini E."/>
            <person name="Vanetten H.D."/>
        </authorList>
    </citation>
    <scope>NUCLEOTIDE SEQUENCE [LARGE SCALE GENOMIC DNA]</scope>
    <source>
        <strain evidence="6">ATCC MYA-4622 / CBS 123669 / FGSC 9596 / NRRL 45880 / 77-13-4</strain>
    </source>
</reference>
<dbReference type="Proteomes" id="UP000005206">
    <property type="component" value="Chromosome 5"/>
</dbReference>
<evidence type="ECO:0000313" key="6">
    <source>
        <dbReference type="Proteomes" id="UP000005206"/>
    </source>
</evidence>
<dbReference type="Pfam" id="PF04115">
    <property type="entry name" value="Ureidogly_lyase"/>
    <property type="match status" value="1"/>
</dbReference>
<dbReference type="CDD" id="cd20298">
    <property type="entry name" value="cupin_UAH"/>
    <property type="match status" value="1"/>
</dbReference>
<protein>
    <recommendedName>
        <fullName evidence="7">Ureidoglycolate hydrolase</fullName>
    </recommendedName>
</protein>
<dbReference type="GeneID" id="9667980"/>
<dbReference type="AlphaFoldDB" id="C7YRP0"/>
<sequence>MSVTINISDLDIQVTADRLTQEAFAPFGDVVTNPRPDLHPTAYASQGGKLPYEGVSANQGTAIKYSHVSKPKNLYDQAPSGNGELIMSQFVCEARQLKETGDPSQREFTVSVLERHPFTSQTFSPLMSTSSMYLVIVAPSLPPSPLDEGLPVPTGDGLPGRGLPDLRRLRAFVATNRQAVTYGAGTWHAPMVAMGKEATTLDFLVVQFASGVAEEDCQLSIFEPEEPKIRVRVPVVRTGRSGKFFRCNCQIRELRCSWLEGLRDSFTMVAQLELTDARNKLEDLSGIQLQPGENPYTALIRTCNNNPAEIQTLYSVHRTKRNAQQAEKFLDSAFKELIIDQYLLRLEDQTVEPGFRDPRNCLVFWARPPDHVVRLAAKLQELLKQAAPNVWLMPTHRMHLTALEIAFSKTPDEIASLVSTLRPSIPSIVNYPYSHRSRLVKPMISYDLSAFAVSFLPAAGEASLSPPPVEPIVTDGITQGDDYTYHHLRRDVFDQVQAGGVEVGSRYQVPSAHITLGRYLNHQDHDTPEKRASWVKVIDEINQWLEKEVWDNPDSEFVGEWIVGQEKGLDARNGTLWYGGGRTIMLGEGF</sequence>
<keyword evidence="6" id="KW-1185">Reference proteome</keyword>
<dbReference type="EMBL" id="GG698899">
    <property type="protein sequence ID" value="EEU45106.1"/>
    <property type="molecule type" value="Genomic_DNA"/>
</dbReference>
<keyword evidence="2" id="KW-0659">Purine metabolism</keyword>
<dbReference type="Gene3D" id="2.60.120.480">
    <property type="entry name" value="Ureidoglycolate hydrolase"/>
    <property type="match status" value="1"/>
</dbReference>
<dbReference type="PANTHER" id="PTHR21221:SF1">
    <property type="entry name" value="UREIDOGLYCOLATE LYASE"/>
    <property type="match status" value="1"/>
</dbReference>
<dbReference type="GO" id="GO:0004848">
    <property type="term" value="F:ureidoglycolate hydrolase activity"/>
    <property type="evidence" value="ECO:0007669"/>
    <property type="project" value="InterPro"/>
</dbReference>
<comment type="subunit">
    <text evidence="1">Homodimer.</text>
</comment>
<dbReference type="SUPFAM" id="SSF55144">
    <property type="entry name" value="LigT-like"/>
    <property type="match status" value="1"/>
</dbReference>
<dbReference type="eggNOG" id="ENOG502S7CF">
    <property type="taxonomic scope" value="Eukaryota"/>
</dbReference>
<dbReference type="KEGG" id="nhe:NECHADRAFT_69438"/>
<dbReference type="InterPro" id="IPR024060">
    <property type="entry name" value="Ureidoglycolate_lyase_dom_sf"/>
</dbReference>
<dbReference type="InterPro" id="IPR011051">
    <property type="entry name" value="RmlC_Cupin_sf"/>
</dbReference>
<evidence type="ECO:0000256" key="1">
    <source>
        <dbReference type="ARBA" id="ARBA00011738"/>
    </source>
</evidence>
<dbReference type="GO" id="GO:0050385">
    <property type="term" value="F:ureidoglycolate lyase activity"/>
    <property type="evidence" value="ECO:0007669"/>
    <property type="project" value="UniProtKB-EC"/>
</dbReference>
<accession>C7YRP0</accession>
<dbReference type="PANTHER" id="PTHR21221">
    <property type="entry name" value="UREIDOGLYCOLATE HYDROLASE"/>
    <property type="match status" value="1"/>
</dbReference>
<organism evidence="5 6">
    <name type="scientific">Fusarium vanettenii (strain ATCC MYA-4622 / CBS 123669 / FGSC 9596 / NRRL 45880 / 77-13-4)</name>
    <name type="common">Fusarium solani subsp. pisi</name>
    <dbReference type="NCBI Taxonomy" id="660122"/>
    <lineage>
        <taxon>Eukaryota</taxon>
        <taxon>Fungi</taxon>
        <taxon>Dikarya</taxon>
        <taxon>Ascomycota</taxon>
        <taxon>Pezizomycotina</taxon>
        <taxon>Sordariomycetes</taxon>
        <taxon>Hypocreomycetidae</taxon>
        <taxon>Hypocreales</taxon>
        <taxon>Nectriaceae</taxon>
        <taxon>Fusarium</taxon>
        <taxon>Fusarium solani species complex</taxon>
        <taxon>Fusarium vanettenii</taxon>
    </lineage>
</organism>
<dbReference type="GO" id="GO:0000256">
    <property type="term" value="P:allantoin catabolic process"/>
    <property type="evidence" value="ECO:0007669"/>
    <property type="project" value="InterPro"/>
</dbReference>